<keyword evidence="2" id="KW-0472">Membrane</keyword>
<dbReference type="eggNOG" id="ENOG502ZSN2">
    <property type="taxonomic scope" value="Bacteria"/>
</dbReference>
<evidence type="ECO:0000313" key="3">
    <source>
        <dbReference type="EMBL" id="EHR63117.1"/>
    </source>
</evidence>
<evidence type="ECO:0000256" key="2">
    <source>
        <dbReference type="SAM" id="Phobius"/>
    </source>
</evidence>
<proteinExistence type="predicted"/>
<dbReference type="HOGENOM" id="CLU_849635_0_0_11"/>
<evidence type="ECO:0000256" key="1">
    <source>
        <dbReference type="SAM" id="MobiDB-lite"/>
    </source>
</evidence>
<feature type="transmembrane region" description="Helical" evidence="2">
    <location>
        <begin position="49"/>
        <end position="67"/>
    </location>
</feature>
<reference evidence="3 4" key="1">
    <citation type="submission" date="2011-11" db="EMBL/GenBank/DDBJ databases">
        <title>The Noncontiguous Finished sequence of Saccharomonospora cyanea NA-134.</title>
        <authorList>
            <consortium name="US DOE Joint Genome Institute"/>
            <person name="Lucas S."/>
            <person name="Han J."/>
            <person name="Lapidus A."/>
            <person name="Cheng J.-F."/>
            <person name="Goodwin L."/>
            <person name="Pitluck S."/>
            <person name="Peters L."/>
            <person name="Ovchinnikova G."/>
            <person name="Lu M."/>
            <person name="Detter J.C."/>
            <person name="Han C."/>
            <person name="Tapia R."/>
            <person name="Land M."/>
            <person name="Hauser L."/>
            <person name="Kyrpides N."/>
            <person name="Ivanova N."/>
            <person name="Pagani I."/>
            <person name="Brambilla E.-M."/>
            <person name="Klenk H.-P."/>
            <person name="Woyke T."/>
        </authorList>
    </citation>
    <scope>NUCLEOTIDE SEQUENCE [LARGE SCALE GENOMIC DNA]</scope>
    <source>
        <strain evidence="3 4">NA-134</strain>
    </source>
</reference>
<keyword evidence="2" id="KW-1133">Transmembrane helix</keyword>
<feature type="compositionally biased region" description="Basic residues" evidence="1">
    <location>
        <begin position="25"/>
        <end position="46"/>
    </location>
</feature>
<dbReference type="AlphaFoldDB" id="H5XM38"/>
<organism evidence="3 4">
    <name type="scientific">Saccharomonospora cyanea NA-134</name>
    <dbReference type="NCBI Taxonomy" id="882082"/>
    <lineage>
        <taxon>Bacteria</taxon>
        <taxon>Bacillati</taxon>
        <taxon>Actinomycetota</taxon>
        <taxon>Actinomycetes</taxon>
        <taxon>Pseudonocardiales</taxon>
        <taxon>Pseudonocardiaceae</taxon>
        <taxon>Saccharomonospora</taxon>
    </lineage>
</organism>
<gene>
    <name evidence="3" type="ORF">SaccyDRAFT_4301</name>
</gene>
<dbReference type="RefSeq" id="WP_005459224.1">
    <property type="nucleotide sequence ID" value="NZ_CM001440.1"/>
</dbReference>
<feature type="region of interest" description="Disordered" evidence="1">
    <location>
        <begin position="287"/>
        <end position="327"/>
    </location>
</feature>
<accession>H5XM38</accession>
<dbReference type="STRING" id="882082.SaccyDRAFT_4301"/>
<dbReference type="Proteomes" id="UP000002791">
    <property type="component" value="Chromosome"/>
</dbReference>
<feature type="compositionally biased region" description="Basic and acidic residues" evidence="1">
    <location>
        <begin position="1"/>
        <end position="24"/>
    </location>
</feature>
<feature type="compositionally biased region" description="Basic and acidic residues" evidence="1">
    <location>
        <begin position="302"/>
        <end position="313"/>
    </location>
</feature>
<protein>
    <submittedName>
        <fullName evidence="3">Uncharacterized protein</fullName>
    </submittedName>
</protein>
<name>H5XM38_9PSEU</name>
<sequence>MDVFDHPDLRDPDWARTAERNARREARRARRRSALARRPRRPRSPHRKAWAGAVVVCLLAAGGIYLVDTLRPASPPGTHADQPASGGVDLERPFLETPAQDWPDGADGIVPPKATAVGEFTAEQVADAYEAVKQALVTSRLDERMLEEGDTEAYLALLAPSARAWAEKRFEGETWPFSVATRLDPSVSLLPVEPKVKGEMTAEAGANPGELIIRTRYTFAYAFDAPDPDQTVVPLDIVAAYRADTEFAVRQGEGWYERDQGLSLETAEVLAYSIACGPLADEGLLAPAYTEADRPGPPGGRRPPEYFDPERPIPQEANTCGGDPAGQ</sequence>
<dbReference type="EMBL" id="CM001440">
    <property type="protein sequence ID" value="EHR63117.1"/>
    <property type="molecule type" value="Genomic_DNA"/>
</dbReference>
<keyword evidence="4" id="KW-1185">Reference proteome</keyword>
<evidence type="ECO:0000313" key="4">
    <source>
        <dbReference type="Proteomes" id="UP000002791"/>
    </source>
</evidence>
<keyword evidence="2" id="KW-0812">Transmembrane</keyword>
<feature type="region of interest" description="Disordered" evidence="1">
    <location>
        <begin position="1"/>
        <end position="46"/>
    </location>
</feature>